<evidence type="ECO:0000313" key="3">
    <source>
        <dbReference type="EMBL" id="SHJ92659.1"/>
    </source>
</evidence>
<dbReference type="Proteomes" id="UP000184387">
    <property type="component" value="Unassembled WGS sequence"/>
</dbReference>
<name>A0A1M6NAE2_9PROT</name>
<dbReference type="SUPFAM" id="SSF55729">
    <property type="entry name" value="Acyl-CoA N-acyltransferases (Nat)"/>
    <property type="match status" value="1"/>
</dbReference>
<gene>
    <name evidence="3" type="ORF">SAMN02745194_03751</name>
</gene>
<dbReference type="STRING" id="198092.SAMN02745194_03751"/>
<keyword evidence="4" id="KW-1185">Reference proteome</keyword>
<dbReference type="AlphaFoldDB" id="A0A1M6NAE2"/>
<dbReference type="EMBL" id="FQZF01000025">
    <property type="protein sequence ID" value="SHJ92659.1"/>
    <property type="molecule type" value="Genomic_DNA"/>
</dbReference>
<organism evidence="3 4">
    <name type="scientific">Muricoccus roseus</name>
    <dbReference type="NCBI Taxonomy" id="198092"/>
    <lineage>
        <taxon>Bacteria</taxon>
        <taxon>Pseudomonadati</taxon>
        <taxon>Pseudomonadota</taxon>
        <taxon>Alphaproteobacteria</taxon>
        <taxon>Acetobacterales</taxon>
        <taxon>Roseomonadaceae</taxon>
        <taxon>Muricoccus</taxon>
    </lineage>
</organism>
<dbReference type="GO" id="GO:0016740">
    <property type="term" value="F:transferase activity"/>
    <property type="evidence" value="ECO:0007669"/>
    <property type="project" value="UniProtKB-KW"/>
</dbReference>
<sequence>MTPHAWTDRPSGSAPRPGPLGPIPQPAGLPDPELAIPPLPRLGPGFSITLRRGTGTEGAAPGPGLPGWCNRFLARPEDDFFASRAWYDTVLRHALPAGAEPLPLAPGDAALWPLLRLGGRSRALTTPYTIVWRPLPAPGAVPPALQSAGLAFGEALRHRPPVLLDALDAEAPGLAPLLDGIRAAGIMALPHDHFGNWTEALPPGQDWDGYLASRAPSLRATVLRKMLRALRSMGFELLQEPGPALEEGIAAYESVRARSWKPDEPFPAFDGALMRAAARAGRLRLGVLRLADGTAAAAQYWIVSGGGATLMKLAHDEAERATSPGTVLTALMIAHLIEEDEVRHLDFGRGDDPYKALWVRRRRQRIGMLLVDPRHPAGLLAVGRHLAGRLRRNAGRGAAPA</sequence>
<keyword evidence="3" id="KW-0808">Transferase</keyword>
<feature type="domain" description="BioF2-like acetyltransferase" evidence="2">
    <location>
        <begin position="221"/>
        <end position="355"/>
    </location>
</feature>
<evidence type="ECO:0000256" key="1">
    <source>
        <dbReference type="SAM" id="MobiDB-lite"/>
    </source>
</evidence>
<dbReference type="Pfam" id="PF13480">
    <property type="entry name" value="Acetyltransf_6"/>
    <property type="match status" value="1"/>
</dbReference>
<protein>
    <submittedName>
        <fullName evidence="3">Acetyltransferase (GNAT) domain-containing protein</fullName>
    </submittedName>
</protein>
<accession>A0A1M6NAE2</accession>
<dbReference type="RefSeq" id="WP_073137551.1">
    <property type="nucleotide sequence ID" value="NZ_FQZF01000025.1"/>
</dbReference>
<dbReference type="OrthoDB" id="8334427at2"/>
<reference evidence="3 4" key="1">
    <citation type="submission" date="2016-11" db="EMBL/GenBank/DDBJ databases">
        <authorList>
            <person name="Jaros S."/>
            <person name="Januszkiewicz K."/>
            <person name="Wedrychowicz H."/>
        </authorList>
    </citation>
    <scope>NUCLEOTIDE SEQUENCE [LARGE SCALE GENOMIC DNA]</scope>
    <source>
        <strain evidence="3 4">DSM 14916</strain>
    </source>
</reference>
<dbReference type="InterPro" id="IPR016181">
    <property type="entry name" value="Acyl_CoA_acyltransferase"/>
</dbReference>
<evidence type="ECO:0000313" key="4">
    <source>
        <dbReference type="Proteomes" id="UP000184387"/>
    </source>
</evidence>
<proteinExistence type="predicted"/>
<feature type="region of interest" description="Disordered" evidence="1">
    <location>
        <begin position="1"/>
        <end position="36"/>
    </location>
</feature>
<dbReference type="InterPro" id="IPR038740">
    <property type="entry name" value="BioF2-like_GNAT_dom"/>
</dbReference>
<evidence type="ECO:0000259" key="2">
    <source>
        <dbReference type="Pfam" id="PF13480"/>
    </source>
</evidence>
<feature type="compositionally biased region" description="Pro residues" evidence="1">
    <location>
        <begin position="16"/>
        <end position="36"/>
    </location>
</feature>